<dbReference type="Gene3D" id="3.55.50.30">
    <property type="match status" value="1"/>
</dbReference>
<dbReference type="InterPro" id="IPR001775">
    <property type="entry name" value="GspD/PilQ"/>
</dbReference>
<evidence type="ECO:0000256" key="2">
    <source>
        <dbReference type="ARBA" id="ARBA00006980"/>
    </source>
</evidence>
<sequence length="708" mass="75948">MTKPRLIKKTLFLLWMFVCAAYLNACATSQTSVGSTSQNPESDSSQTETAVNTPIDTSSNNENTREPIIEEASGNFINFSAAVSQTLNTQPGDINLDFEEAQLNEFIALVMGDLLNLNYVIDPNIVGSVTLHTSTPVDQNSLLGLVEVILALNDAMLVQNNNFYRIIPSTDFSAGSISPRLGGDLTIAGFGVRIFPLQFIAAEEMKELLDPIVADTSAVTTDQPRNLIIASGTSTELQTIEETIAIFDVDWLRGRSLALIPLSNVDPLTLEAELNAILSSGNEPALQGLVRLVPIERLSSILVVSATSSALREVETWVRRLDQPSESAGRKIYVYTVQNGKALELADILQSIFQDSGQSGNSDTGLASRNGDTTLAPGLTPAQIGDDINTSPGGGNSTGLSFSNNSDIKIIGDDVRNALVILASPQDYSMIEAAIRQLDIVPLQVLIEASIIEVTLRDELSYGVEWFFQNGINSGEFDGFGTLDLGSPGITALAPGFSYTILDSAAQVRVALNALATVSEVSVLSSPSLMVLDNQTATINVGDEIPVPTRQSISNIDPTSPTVNEISFRQTGITLTVTPRVNASGLVTMDIIQEVATAATTTTSSLDAPTIQNRRIESVVAINSGETIMLGGLMLEQQAVSESGLPFLSRIPILGNLFSQNTNEDSRTELLVLITPRVIRNQDDARSITEEYRSRLTNLPPLPFEPSQ</sequence>
<protein>
    <submittedName>
        <fullName evidence="16">Type II secretion system protein GspD</fullName>
    </submittedName>
</protein>
<dbReference type="PROSITE" id="PS00875">
    <property type="entry name" value="T2SP_D"/>
    <property type="match status" value="1"/>
</dbReference>
<keyword evidence="8" id="KW-0472">Membrane</keyword>
<feature type="domain" description="NolW-like" evidence="14">
    <location>
        <begin position="334"/>
        <end position="443"/>
    </location>
</feature>
<keyword evidence="7" id="KW-0653">Protein transport</keyword>
<accession>A0A2A5C970</accession>
<evidence type="ECO:0000259" key="15">
    <source>
        <dbReference type="Pfam" id="PF21305"/>
    </source>
</evidence>
<gene>
    <name evidence="16" type="primary">gspD</name>
    <name evidence="16" type="ORF">COA71_12685</name>
</gene>
<dbReference type="InterPro" id="IPR004846">
    <property type="entry name" value="T2SS/T3SS_dom"/>
</dbReference>
<dbReference type="InterPro" id="IPR005644">
    <property type="entry name" value="NolW-like"/>
</dbReference>
<dbReference type="GO" id="GO:0009279">
    <property type="term" value="C:cell outer membrane"/>
    <property type="evidence" value="ECO:0007669"/>
    <property type="project" value="UniProtKB-SubCell"/>
</dbReference>
<keyword evidence="5" id="KW-0812">Transmembrane</keyword>
<evidence type="ECO:0000256" key="1">
    <source>
        <dbReference type="ARBA" id="ARBA00004442"/>
    </source>
</evidence>
<dbReference type="InterPro" id="IPR004845">
    <property type="entry name" value="T2SS_GspD_CS"/>
</dbReference>
<dbReference type="GO" id="GO:0015628">
    <property type="term" value="P:protein secretion by the type II secretion system"/>
    <property type="evidence" value="ECO:0007669"/>
    <property type="project" value="InterPro"/>
</dbReference>
<feature type="domain" description="Type II/III secretion system secretin-like" evidence="13">
    <location>
        <begin position="514"/>
        <end position="680"/>
    </location>
</feature>
<evidence type="ECO:0000256" key="9">
    <source>
        <dbReference type="ARBA" id="ARBA00023237"/>
    </source>
</evidence>
<dbReference type="PRINTS" id="PR00811">
    <property type="entry name" value="BCTERIALGSPD"/>
</dbReference>
<feature type="domain" description="GspD-like N0" evidence="15">
    <location>
        <begin position="96"/>
        <end position="166"/>
    </location>
</feature>
<evidence type="ECO:0000313" key="16">
    <source>
        <dbReference type="EMBL" id="PCJ40018.1"/>
    </source>
</evidence>
<dbReference type="AlphaFoldDB" id="A0A2A5C970"/>
<evidence type="ECO:0000256" key="5">
    <source>
        <dbReference type="ARBA" id="ARBA00022692"/>
    </source>
</evidence>
<dbReference type="Proteomes" id="UP000228987">
    <property type="component" value="Unassembled WGS sequence"/>
</dbReference>
<comment type="caution">
    <text evidence="16">The sequence shown here is derived from an EMBL/GenBank/DDBJ whole genome shotgun (WGS) entry which is preliminary data.</text>
</comment>
<reference evidence="17" key="1">
    <citation type="submission" date="2017-08" db="EMBL/GenBank/DDBJ databases">
        <title>A dynamic microbial community with high functional redundancy inhabits the cold, oxic subseafloor aquifer.</title>
        <authorList>
            <person name="Tully B.J."/>
            <person name="Wheat C.G."/>
            <person name="Glazer B.T."/>
            <person name="Huber J.A."/>
        </authorList>
    </citation>
    <scope>NUCLEOTIDE SEQUENCE [LARGE SCALE GENOMIC DNA]</scope>
</reference>
<dbReference type="PANTHER" id="PTHR30332">
    <property type="entry name" value="PROBABLE GENERAL SECRETION PATHWAY PROTEIN D"/>
    <property type="match status" value="1"/>
</dbReference>
<dbReference type="InterPro" id="IPR038591">
    <property type="entry name" value="NolW-like_sf"/>
</dbReference>
<feature type="chain" id="PRO_5012652993" evidence="12">
    <location>
        <begin position="21"/>
        <end position="708"/>
    </location>
</feature>
<dbReference type="Pfam" id="PF03958">
    <property type="entry name" value="Secretin_N"/>
    <property type="match status" value="3"/>
</dbReference>
<evidence type="ECO:0000259" key="13">
    <source>
        <dbReference type="Pfam" id="PF00263"/>
    </source>
</evidence>
<keyword evidence="9" id="KW-0998">Cell outer membrane</keyword>
<dbReference type="PANTHER" id="PTHR30332:SF25">
    <property type="entry name" value="SECRETIN XPSD"/>
    <property type="match status" value="1"/>
</dbReference>
<dbReference type="EMBL" id="NVWI01000011">
    <property type="protein sequence ID" value="PCJ40018.1"/>
    <property type="molecule type" value="Genomic_DNA"/>
</dbReference>
<evidence type="ECO:0000259" key="14">
    <source>
        <dbReference type="Pfam" id="PF03958"/>
    </source>
</evidence>
<comment type="similarity">
    <text evidence="2">Belongs to the bacterial secretin family. GSP D subfamily.</text>
</comment>
<dbReference type="InterPro" id="IPR049371">
    <property type="entry name" value="GspD-like_N0"/>
</dbReference>
<feature type="region of interest" description="Disordered" evidence="11">
    <location>
        <begin position="32"/>
        <end position="63"/>
    </location>
</feature>
<feature type="domain" description="NolW-like" evidence="14">
    <location>
        <begin position="259"/>
        <end position="326"/>
    </location>
</feature>
<evidence type="ECO:0000256" key="4">
    <source>
        <dbReference type="ARBA" id="ARBA00022452"/>
    </source>
</evidence>
<feature type="compositionally biased region" description="Polar residues" evidence="11">
    <location>
        <begin position="32"/>
        <end position="62"/>
    </location>
</feature>
<proteinExistence type="inferred from homology"/>
<feature type="signal peptide" evidence="12">
    <location>
        <begin position="1"/>
        <end position="20"/>
    </location>
</feature>
<evidence type="ECO:0000256" key="6">
    <source>
        <dbReference type="ARBA" id="ARBA00022729"/>
    </source>
</evidence>
<evidence type="ECO:0000313" key="17">
    <source>
        <dbReference type="Proteomes" id="UP000228987"/>
    </source>
</evidence>
<organism evidence="16 17">
    <name type="scientific">SAR86 cluster bacterium</name>
    <dbReference type="NCBI Taxonomy" id="2030880"/>
    <lineage>
        <taxon>Bacteria</taxon>
        <taxon>Pseudomonadati</taxon>
        <taxon>Pseudomonadota</taxon>
        <taxon>Gammaproteobacteria</taxon>
        <taxon>SAR86 cluster</taxon>
    </lineage>
</organism>
<dbReference type="GO" id="GO:0015627">
    <property type="term" value="C:type II protein secretion system complex"/>
    <property type="evidence" value="ECO:0007669"/>
    <property type="project" value="InterPro"/>
</dbReference>
<evidence type="ECO:0000256" key="3">
    <source>
        <dbReference type="ARBA" id="ARBA00022448"/>
    </source>
</evidence>
<evidence type="ECO:0000256" key="10">
    <source>
        <dbReference type="RuleBase" id="RU004004"/>
    </source>
</evidence>
<evidence type="ECO:0000256" key="11">
    <source>
        <dbReference type="SAM" id="MobiDB-lite"/>
    </source>
</evidence>
<evidence type="ECO:0000256" key="8">
    <source>
        <dbReference type="ARBA" id="ARBA00023136"/>
    </source>
</evidence>
<dbReference type="NCBIfam" id="TIGR02517">
    <property type="entry name" value="type_II_gspD"/>
    <property type="match status" value="1"/>
</dbReference>
<dbReference type="InterPro" id="IPR050810">
    <property type="entry name" value="Bact_Secretion_Sys_Channel"/>
</dbReference>
<comment type="subcellular location">
    <subcellularLocation>
        <location evidence="1 10">Cell outer membrane</location>
    </subcellularLocation>
</comment>
<keyword evidence="3 10" id="KW-0813">Transport</keyword>
<dbReference type="Gene3D" id="3.30.1370.120">
    <property type="match status" value="3"/>
</dbReference>
<dbReference type="InterPro" id="IPR013356">
    <property type="entry name" value="T2SS_GspD"/>
</dbReference>
<keyword evidence="4" id="KW-1134">Transmembrane beta strand</keyword>
<dbReference type="Pfam" id="PF21305">
    <property type="entry name" value="type_II_gspD_N0"/>
    <property type="match status" value="1"/>
</dbReference>
<feature type="domain" description="NolW-like" evidence="14">
    <location>
        <begin position="192"/>
        <end position="251"/>
    </location>
</feature>
<dbReference type="Pfam" id="PF00263">
    <property type="entry name" value="Secretin"/>
    <property type="match status" value="1"/>
</dbReference>
<name>A0A2A5C970_9GAMM</name>
<keyword evidence="6 12" id="KW-0732">Signal</keyword>
<evidence type="ECO:0000256" key="7">
    <source>
        <dbReference type="ARBA" id="ARBA00022927"/>
    </source>
</evidence>
<evidence type="ECO:0000256" key="12">
    <source>
        <dbReference type="SAM" id="SignalP"/>
    </source>
</evidence>